<name>A0AA86S3T4_9FABA</name>
<proteinExistence type="predicted"/>
<organism evidence="1 2">
    <name type="scientific">Sphenostylis stenocarpa</name>
    <dbReference type="NCBI Taxonomy" id="92480"/>
    <lineage>
        <taxon>Eukaryota</taxon>
        <taxon>Viridiplantae</taxon>
        <taxon>Streptophyta</taxon>
        <taxon>Embryophyta</taxon>
        <taxon>Tracheophyta</taxon>
        <taxon>Spermatophyta</taxon>
        <taxon>Magnoliopsida</taxon>
        <taxon>eudicotyledons</taxon>
        <taxon>Gunneridae</taxon>
        <taxon>Pentapetalae</taxon>
        <taxon>rosids</taxon>
        <taxon>fabids</taxon>
        <taxon>Fabales</taxon>
        <taxon>Fabaceae</taxon>
        <taxon>Papilionoideae</taxon>
        <taxon>50 kb inversion clade</taxon>
        <taxon>NPAAA clade</taxon>
        <taxon>indigoferoid/millettioid clade</taxon>
        <taxon>Phaseoleae</taxon>
        <taxon>Sphenostylis</taxon>
    </lineage>
</organism>
<evidence type="ECO:0000313" key="2">
    <source>
        <dbReference type="Proteomes" id="UP001189624"/>
    </source>
</evidence>
<reference evidence="1" key="1">
    <citation type="submission" date="2023-10" db="EMBL/GenBank/DDBJ databases">
        <authorList>
            <person name="Domelevo Entfellner J.-B."/>
        </authorList>
    </citation>
    <scope>NUCLEOTIDE SEQUENCE</scope>
</reference>
<accession>A0AA86S3T4</accession>
<keyword evidence="2" id="KW-1185">Reference proteome</keyword>
<dbReference type="EMBL" id="OY731400">
    <property type="protein sequence ID" value="CAJ1938371.1"/>
    <property type="molecule type" value="Genomic_DNA"/>
</dbReference>
<evidence type="ECO:0000313" key="1">
    <source>
        <dbReference type="EMBL" id="CAJ1938371.1"/>
    </source>
</evidence>
<protein>
    <submittedName>
        <fullName evidence="1">Uncharacterized protein</fullName>
    </submittedName>
</protein>
<dbReference type="AlphaFoldDB" id="A0AA86S3T4"/>
<dbReference type="Gramene" id="rna-AYBTSS11_LOCUS8540">
    <property type="protein sequence ID" value="CAJ1938371.1"/>
    <property type="gene ID" value="gene-AYBTSS11_LOCUS8540"/>
</dbReference>
<sequence>MGGSFTRVWLVHRGFSWFVHNDLVGSFTKFDWFVHEGTWVCSFTRIQEFVYEGWLVRSQGYGWFIEGLVGLFREGWLVDFVYEGWFVHEAHGFVRSRGTWVCSFTRVWLVHSRGFGWFVQRGLVRSFTEGWFVHEDGSFARVGSFMRHMSLFVREGLVGSFTRVWLVYSERVGSFAHENGLVHEVGWFTRLVGSRGWAQKSVCSQGTGVCLFIGHMGLFVHRTVHRAQGFVCSQDTWDWFVHEGTGVCLFPGHKDCLFTGHKGLFVHRAHGFVRSQGHKCLFVHWAQEYRGLFVRGTIRS</sequence>
<dbReference type="Proteomes" id="UP001189624">
    <property type="component" value="Chromosome 3"/>
</dbReference>
<gene>
    <name evidence="1" type="ORF">AYBTSS11_LOCUS8540</name>
</gene>